<keyword evidence="5" id="KW-0547">Nucleotide-binding</keyword>
<dbReference type="SUPFAM" id="SSF52540">
    <property type="entry name" value="P-loop containing nucleoside triphosphate hydrolases"/>
    <property type="match status" value="1"/>
</dbReference>
<evidence type="ECO:0000256" key="4">
    <source>
        <dbReference type="ARBA" id="ARBA00022475"/>
    </source>
</evidence>
<comment type="similarity">
    <text evidence="2">Belongs to the ABC transporter superfamily.</text>
</comment>
<dbReference type="InterPro" id="IPR017871">
    <property type="entry name" value="ABC_transporter-like_CS"/>
</dbReference>
<evidence type="ECO:0000313" key="11">
    <source>
        <dbReference type="Proteomes" id="UP000003448"/>
    </source>
</evidence>
<name>I0L7F5_9ACTN</name>
<dbReference type="InterPro" id="IPR003439">
    <property type="entry name" value="ABC_transporter-like_ATP-bd"/>
</dbReference>
<accession>I0L7F5</accession>
<dbReference type="GO" id="GO:0005886">
    <property type="term" value="C:plasma membrane"/>
    <property type="evidence" value="ECO:0007669"/>
    <property type="project" value="UniProtKB-SubCell"/>
</dbReference>
<dbReference type="STRING" id="1150864.MILUP08_44627"/>
<protein>
    <submittedName>
        <fullName evidence="10">Putative aminoacid ABC-type transport system,ATPase component</fullName>
    </submittedName>
</protein>
<sequence length="269" mass="29174">MSTAADELAVATGEPRTMVRLIQISKAFGDVAVLDRVDLTVPAGTVTCVVGPSGSGKSTLLRCVNRLERPDSGAVLIDGQPVGLIRRGNRVIEAPPRLLARHRTAVGMVFQALNLFPHLTVLENIVEAPVAVQRASRADARARARELLQRVGLAHKERSYPRELSGGEQQRVAIARALALRPKVMLFDEPTSALDPELVGEVLSVVRDLAAGGMTMLIVTHELRFAAEVADEIVFIDRGRIVEQGPPATMLGSPREERTARFFATIQQR</sequence>
<dbReference type="Pfam" id="PF00005">
    <property type="entry name" value="ABC_tran"/>
    <property type="match status" value="1"/>
</dbReference>
<keyword evidence="7" id="KW-0029">Amino-acid transport</keyword>
<dbReference type="Proteomes" id="UP000003448">
    <property type="component" value="Unassembled WGS sequence"/>
</dbReference>
<comment type="subcellular location">
    <subcellularLocation>
        <location evidence="1">Cell membrane</location>
        <topology evidence="1">Peripheral membrane protein</topology>
    </subcellularLocation>
</comment>
<dbReference type="PANTHER" id="PTHR43166:SF9">
    <property type="entry name" value="GLUTAMATE_ASPARTATE IMPORT ATP-BINDING PROTEIN GLTL"/>
    <property type="match status" value="1"/>
</dbReference>
<evidence type="ECO:0000256" key="8">
    <source>
        <dbReference type="ARBA" id="ARBA00023136"/>
    </source>
</evidence>
<evidence type="ECO:0000256" key="6">
    <source>
        <dbReference type="ARBA" id="ARBA00022840"/>
    </source>
</evidence>
<keyword evidence="4" id="KW-1003">Cell membrane</keyword>
<dbReference type="AlphaFoldDB" id="I0L7F5"/>
<dbReference type="InterPro" id="IPR030679">
    <property type="entry name" value="ABC_ATPase_HisP-typ"/>
</dbReference>
<dbReference type="SMART" id="SM00382">
    <property type="entry name" value="AAA"/>
    <property type="match status" value="1"/>
</dbReference>
<dbReference type="GO" id="GO:0005524">
    <property type="term" value="F:ATP binding"/>
    <property type="evidence" value="ECO:0007669"/>
    <property type="project" value="UniProtKB-KW"/>
</dbReference>
<gene>
    <name evidence="10" type="ORF">MILUP08_44627</name>
</gene>
<dbReference type="PROSITE" id="PS00211">
    <property type="entry name" value="ABC_TRANSPORTER_1"/>
    <property type="match status" value="1"/>
</dbReference>
<organism evidence="10 11">
    <name type="scientific">Micromonospora lupini str. Lupac 08</name>
    <dbReference type="NCBI Taxonomy" id="1150864"/>
    <lineage>
        <taxon>Bacteria</taxon>
        <taxon>Bacillati</taxon>
        <taxon>Actinomycetota</taxon>
        <taxon>Actinomycetes</taxon>
        <taxon>Micromonosporales</taxon>
        <taxon>Micromonosporaceae</taxon>
        <taxon>Micromonospora</taxon>
    </lineage>
</organism>
<keyword evidence="11" id="KW-1185">Reference proteome</keyword>
<dbReference type="PIRSF" id="PIRSF039085">
    <property type="entry name" value="ABC_ATPase_HisP"/>
    <property type="match status" value="1"/>
</dbReference>
<dbReference type="PANTHER" id="PTHR43166">
    <property type="entry name" value="AMINO ACID IMPORT ATP-BINDING PROTEIN"/>
    <property type="match status" value="1"/>
</dbReference>
<evidence type="ECO:0000313" key="10">
    <source>
        <dbReference type="EMBL" id="CCH19752.1"/>
    </source>
</evidence>
<dbReference type="InterPro" id="IPR050086">
    <property type="entry name" value="MetN_ABC_transporter-like"/>
</dbReference>
<feature type="domain" description="ABC transporter" evidence="9">
    <location>
        <begin position="19"/>
        <end position="263"/>
    </location>
</feature>
<dbReference type="EMBL" id="CAIE01000036">
    <property type="protein sequence ID" value="CCH19752.1"/>
    <property type="molecule type" value="Genomic_DNA"/>
</dbReference>
<dbReference type="PROSITE" id="PS50893">
    <property type="entry name" value="ABC_TRANSPORTER_2"/>
    <property type="match status" value="1"/>
</dbReference>
<dbReference type="InterPro" id="IPR027417">
    <property type="entry name" value="P-loop_NTPase"/>
</dbReference>
<reference evidence="10 11" key="1">
    <citation type="journal article" date="2012" name="J. Bacteriol.">
        <title>Genome Sequence of Micromonospora lupini Lupac 08, Isolated from Root Nodules of Lupinus angustifolius.</title>
        <authorList>
            <person name="Alonso-Vega P."/>
            <person name="Normand P."/>
            <person name="Bacigalupe R."/>
            <person name="Pujic P."/>
            <person name="Lajus A."/>
            <person name="Vallenet D."/>
            <person name="Carro L."/>
            <person name="Coll P."/>
            <person name="Trujillo M.E."/>
        </authorList>
    </citation>
    <scope>NUCLEOTIDE SEQUENCE [LARGE SCALE GENOMIC DNA]</scope>
    <source>
        <strain evidence="10 11">Lupac 08</strain>
    </source>
</reference>
<evidence type="ECO:0000256" key="2">
    <source>
        <dbReference type="ARBA" id="ARBA00005417"/>
    </source>
</evidence>
<dbReference type="eggNOG" id="COG1126">
    <property type="taxonomic scope" value="Bacteria"/>
</dbReference>
<evidence type="ECO:0000256" key="5">
    <source>
        <dbReference type="ARBA" id="ARBA00022741"/>
    </source>
</evidence>
<dbReference type="InterPro" id="IPR003593">
    <property type="entry name" value="AAA+_ATPase"/>
</dbReference>
<keyword evidence="8" id="KW-0472">Membrane</keyword>
<proteinExistence type="inferred from homology"/>
<keyword evidence="3" id="KW-0813">Transport</keyword>
<dbReference type="GO" id="GO:0016887">
    <property type="term" value="F:ATP hydrolysis activity"/>
    <property type="evidence" value="ECO:0007669"/>
    <property type="project" value="InterPro"/>
</dbReference>
<evidence type="ECO:0000256" key="1">
    <source>
        <dbReference type="ARBA" id="ARBA00004202"/>
    </source>
</evidence>
<keyword evidence="6" id="KW-0067">ATP-binding</keyword>
<dbReference type="Gene3D" id="3.40.50.300">
    <property type="entry name" value="P-loop containing nucleotide triphosphate hydrolases"/>
    <property type="match status" value="1"/>
</dbReference>
<dbReference type="GO" id="GO:0015424">
    <property type="term" value="F:ABC-type amino acid transporter activity"/>
    <property type="evidence" value="ECO:0007669"/>
    <property type="project" value="InterPro"/>
</dbReference>
<evidence type="ECO:0000256" key="7">
    <source>
        <dbReference type="ARBA" id="ARBA00022970"/>
    </source>
</evidence>
<evidence type="ECO:0000256" key="3">
    <source>
        <dbReference type="ARBA" id="ARBA00022448"/>
    </source>
</evidence>
<evidence type="ECO:0000259" key="9">
    <source>
        <dbReference type="PROSITE" id="PS50893"/>
    </source>
</evidence>